<proteinExistence type="predicted"/>
<evidence type="ECO:0000313" key="1">
    <source>
        <dbReference type="EMBL" id="TFK17099.1"/>
    </source>
</evidence>
<dbReference type="Gene3D" id="3.60.10.10">
    <property type="entry name" value="Endonuclease/exonuclease/phosphatase"/>
    <property type="match status" value="1"/>
</dbReference>
<gene>
    <name evidence="1" type="ORF">FA15DRAFT_550429</name>
</gene>
<keyword evidence="2" id="KW-1185">Reference proteome</keyword>
<evidence type="ECO:0008006" key="3">
    <source>
        <dbReference type="Google" id="ProtNLM"/>
    </source>
</evidence>
<sequence length="115" mass="13151">LRIWQQNINKSLIGQTDLLVSMKQKYDICAIQEPYIDFLGLTQANSNWTVIYPHNHLKNPKATQSLLLINSRISLDAWTPTVIDSQDVTGIEIYGDFGTIQIFNIYNDCKHNNAI</sequence>
<dbReference type="OrthoDB" id="2840473at2759"/>
<dbReference type="Proteomes" id="UP000307440">
    <property type="component" value="Unassembled WGS sequence"/>
</dbReference>
<dbReference type="EMBL" id="ML210569">
    <property type="protein sequence ID" value="TFK17099.1"/>
    <property type="molecule type" value="Genomic_DNA"/>
</dbReference>
<feature type="non-terminal residue" evidence="1">
    <location>
        <position position="115"/>
    </location>
</feature>
<dbReference type="InterPro" id="IPR036691">
    <property type="entry name" value="Endo/exonu/phosph_ase_sf"/>
</dbReference>
<organism evidence="1 2">
    <name type="scientific">Coprinopsis marcescibilis</name>
    <name type="common">Agaric fungus</name>
    <name type="synonym">Psathyrella marcescibilis</name>
    <dbReference type="NCBI Taxonomy" id="230819"/>
    <lineage>
        <taxon>Eukaryota</taxon>
        <taxon>Fungi</taxon>
        <taxon>Dikarya</taxon>
        <taxon>Basidiomycota</taxon>
        <taxon>Agaricomycotina</taxon>
        <taxon>Agaricomycetes</taxon>
        <taxon>Agaricomycetidae</taxon>
        <taxon>Agaricales</taxon>
        <taxon>Agaricineae</taxon>
        <taxon>Psathyrellaceae</taxon>
        <taxon>Coprinopsis</taxon>
    </lineage>
</organism>
<accession>A0A5C3KAK5</accession>
<protein>
    <recommendedName>
        <fullName evidence="3">Endonuclease/exonuclease/phosphatase domain-containing protein</fullName>
    </recommendedName>
</protein>
<name>A0A5C3KAK5_COPMA</name>
<reference evidence="1 2" key="1">
    <citation type="journal article" date="2019" name="Nat. Ecol. Evol.">
        <title>Megaphylogeny resolves global patterns of mushroom evolution.</title>
        <authorList>
            <person name="Varga T."/>
            <person name="Krizsan K."/>
            <person name="Foldi C."/>
            <person name="Dima B."/>
            <person name="Sanchez-Garcia M."/>
            <person name="Sanchez-Ramirez S."/>
            <person name="Szollosi G.J."/>
            <person name="Szarkandi J.G."/>
            <person name="Papp V."/>
            <person name="Albert L."/>
            <person name="Andreopoulos W."/>
            <person name="Angelini C."/>
            <person name="Antonin V."/>
            <person name="Barry K.W."/>
            <person name="Bougher N.L."/>
            <person name="Buchanan P."/>
            <person name="Buyck B."/>
            <person name="Bense V."/>
            <person name="Catcheside P."/>
            <person name="Chovatia M."/>
            <person name="Cooper J."/>
            <person name="Damon W."/>
            <person name="Desjardin D."/>
            <person name="Finy P."/>
            <person name="Geml J."/>
            <person name="Haridas S."/>
            <person name="Hughes K."/>
            <person name="Justo A."/>
            <person name="Karasinski D."/>
            <person name="Kautmanova I."/>
            <person name="Kiss B."/>
            <person name="Kocsube S."/>
            <person name="Kotiranta H."/>
            <person name="LaButti K.M."/>
            <person name="Lechner B.E."/>
            <person name="Liimatainen K."/>
            <person name="Lipzen A."/>
            <person name="Lukacs Z."/>
            <person name="Mihaltcheva S."/>
            <person name="Morgado L.N."/>
            <person name="Niskanen T."/>
            <person name="Noordeloos M.E."/>
            <person name="Ohm R.A."/>
            <person name="Ortiz-Santana B."/>
            <person name="Ovrebo C."/>
            <person name="Racz N."/>
            <person name="Riley R."/>
            <person name="Savchenko A."/>
            <person name="Shiryaev A."/>
            <person name="Soop K."/>
            <person name="Spirin V."/>
            <person name="Szebenyi C."/>
            <person name="Tomsovsky M."/>
            <person name="Tulloss R.E."/>
            <person name="Uehling J."/>
            <person name="Grigoriev I.V."/>
            <person name="Vagvolgyi C."/>
            <person name="Papp T."/>
            <person name="Martin F.M."/>
            <person name="Miettinen O."/>
            <person name="Hibbett D.S."/>
            <person name="Nagy L.G."/>
        </authorList>
    </citation>
    <scope>NUCLEOTIDE SEQUENCE [LARGE SCALE GENOMIC DNA]</scope>
    <source>
        <strain evidence="1 2">CBS 121175</strain>
    </source>
</reference>
<feature type="non-terminal residue" evidence="1">
    <location>
        <position position="1"/>
    </location>
</feature>
<dbReference type="AlphaFoldDB" id="A0A5C3KAK5"/>
<dbReference type="SUPFAM" id="SSF56219">
    <property type="entry name" value="DNase I-like"/>
    <property type="match status" value="1"/>
</dbReference>
<evidence type="ECO:0000313" key="2">
    <source>
        <dbReference type="Proteomes" id="UP000307440"/>
    </source>
</evidence>
<dbReference type="STRING" id="230819.A0A5C3KAK5"/>